<dbReference type="KEGG" id="erx:ATZ35_01550"/>
<dbReference type="STRING" id="118060.ATZ35_01550"/>
<proteinExistence type="predicted"/>
<gene>
    <name evidence="3" type="ORF">ATZ35_01550</name>
</gene>
<evidence type="ECO:0000313" key="4">
    <source>
        <dbReference type="Proteomes" id="UP000067523"/>
    </source>
</evidence>
<keyword evidence="4" id="KW-1185">Reference proteome</keyword>
<sequence length="354" mass="41996">MNVLYIILTDINNNNLNSGPTVRSMTIRKELEKKYKKVDVIQGENASERFKIFYQLRKKKTVYDYCYIESRVGVTRWTDTKLLFLLKKLNIGQIALYYRDMYWAYKIKVSTGTLKNFLVPFVNKRYIHFLNKICDVIFVQSETFKKELLKYIPNATVELLPPGCDDIDEPLFTEKAALYVGELANQFSGIDLLLDVFSYINRSEERVRLNIVCRKEEYDENLRLIKMNEMCQWLSIFHCSKETIKEVYDKSSVTIIPRNGDEYTKLCLPVKLFEYISFEKPIISIDHGEVGEFIKEKQIGIVTDHTKEEFAEKIIDLMEDREKYLFYKEKIREYKKNNMWSNRVDMIDTILSSE</sequence>
<dbReference type="EMBL" id="CP013655">
    <property type="protein sequence ID" value="ALS35883.1"/>
    <property type="molecule type" value="Genomic_DNA"/>
</dbReference>
<dbReference type="Gene3D" id="3.40.50.2000">
    <property type="entry name" value="Glycogen Phosphorylase B"/>
    <property type="match status" value="2"/>
</dbReference>
<protein>
    <recommendedName>
        <fullName evidence="2">Glycosyl transferase family 1 domain-containing protein</fullName>
    </recommendedName>
</protein>
<feature type="domain" description="Glycosyl transferase family 1" evidence="2">
    <location>
        <begin position="173"/>
        <end position="332"/>
    </location>
</feature>
<name>A0A0U2VE92_9ENTE</name>
<dbReference type="AlphaFoldDB" id="A0A0U2VE92"/>
<dbReference type="GO" id="GO:0016757">
    <property type="term" value="F:glycosyltransferase activity"/>
    <property type="evidence" value="ECO:0007669"/>
    <property type="project" value="InterPro"/>
</dbReference>
<reference evidence="4" key="1">
    <citation type="submission" date="2015-12" db="EMBL/GenBank/DDBJ databases">
        <authorList>
            <person name="Lauer A."/>
            <person name="Humrighouse B."/>
            <person name="Loparev V."/>
            <person name="Shewmaker P.L."/>
            <person name="Whitney A.M."/>
            <person name="McLaughlin R.W."/>
        </authorList>
    </citation>
    <scope>NUCLEOTIDE SEQUENCE [LARGE SCALE GENOMIC DNA]</scope>
    <source>
        <strain evidence="4">LMG 26678</strain>
    </source>
</reference>
<dbReference type="PANTHER" id="PTHR46401">
    <property type="entry name" value="GLYCOSYLTRANSFERASE WBBK-RELATED"/>
    <property type="match status" value="1"/>
</dbReference>
<dbReference type="PANTHER" id="PTHR46401:SF2">
    <property type="entry name" value="GLYCOSYLTRANSFERASE WBBK-RELATED"/>
    <property type="match status" value="1"/>
</dbReference>
<dbReference type="SUPFAM" id="SSF53756">
    <property type="entry name" value="UDP-Glycosyltransferase/glycogen phosphorylase"/>
    <property type="match status" value="1"/>
</dbReference>
<evidence type="ECO:0000256" key="1">
    <source>
        <dbReference type="ARBA" id="ARBA00022679"/>
    </source>
</evidence>
<organism evidence="3 4">
    <name type="scientific">Enterococcus rotai</name>
    <dbReference type="NCBI Taxonomy" id="118060"/>
    <lineage>
        <taxon>Bacteria</taxon>
        <taxon>Bacillati</taxon>
        <taxon>Bacillota</taxon>
        <taxon>Bacilli</taxon>
        <taxon>Lactobacillales</taxon>
        <taxon>Enterococcaceae</taxon>
        <taxon>Enterococcus</taxon>
    </lineage>
</organism>
<dbReference type="Proteomes" id="UP000067523">
    <property type="component" value="Chromosome"/>
</dbReference>
<accession>A0A0U2VE92</accession>
<dbReference type="InterPro" id="IPR001296">
    <property type="entry name" value="Glyco_trans_1"/>
</dbReference>
<evidence type="ECO:0000313" key="3">
    <source>
        <dbReference type="EMBL" id="ALS35883.1"/>
    </source>
</evidence>
<evidence type="ECO:0000259" key="2">
    <source>
        <dbReference type="Pfam" id="PF00534"/>
    </source>
</evidence>
<dbReference type="RefSeq" id="WP_208928881.1">
    <property type="nucleotide sequence ID" value="NZ_CP013655.1"/>
</dbReference>
<dbReference type="Pfam" id="PF00534">
    <property type="entry name" value="Glycos_transf_1"/>
    <property type="match status" value="1"/>
</dbReference>
<keyword evidence="1" id="KW-0808">Transferase</keyword>